<dbReference type="EMBL" id="UOFX01000085">
    <property type="protein sequence ID" value="VAX11447.1"/>
    <property type="molecule type" value="Genomic_DNA"/>
</dbReference>
<proteinExistence type="predicted"/>
<dbReference type="AlphaFoldDB" id="A0A3B1C3F3"/>
<gene>
    <name evidence="1" type="ORF">MNBD_GAMMA26-2516</name>
</gene>
<sequence>MKKDASKFLKALSEGAEQLDRLNNTFPSLANNFTRNTVEEFRRRPIKLEQHFMVEKSCSSIGINNPAKPDVSDTDNEDQELTNIIHELLVIHGLEDVLDILQTKHQSTLNMVQLVNLAGPKAYIQALRREAREFQANAISVEQVAQLWKDFGRPTLDNSAWTANSVSMLLE</sequence>
<reference evidence="1" key="1">
    <citation type="submission" date="2018-06" db="EMBL/GenBank/DDBJ databases">
        <authorList>
            <person name="Zhirakovskaya E."/>
        </authorList>
    </citation>
    <scope>NUCLEOTIDE SEQUENCE</scope>
</reference>
<organism evidence="1">
    <name type="scientific">hydrothermal vent metagenome</name>
    <dbReference type="NCBI Taxonomy" id="652676"/>
    <lineage>
        <taxon>unclassified sequences</taxon>
        <taxon>metagenomes</taxon>
        <taxon>ecological metagenomes</taxon>
    </lineage>
</organism>
<name>A0A3B1C3F3_9ZZZZ</name>
<evidence type="ECO:0000313" key="1">
    <source>
        <dbReference type="EMBL" id="VAX11447.1"/>
    </source>
</evidence>
<protein>
    <submittedName>
        <fullName evidence="1">Uncharacterized protein</fullName>
    </submittedName>
</protein>
<accession>A0A3B1C3F3</accession>